<evidence type="ECO:0000313" key="10">
    <source>
        <dbReference type="Proteomes" id="UP000290565"/>
    </source>
</evidence>
<feature type="transmembrane region" description="Helical" evidence="7">
    <location>
        <begin position="520"/>
        <end position="539"/>
    </location>
</feature>
<feature type="transmembrane region" description="Helical" evidence="7">
    <location>
        <begin position="316"/>
        <end position="336"/>
    </location>
</feature>
<feature type="transmembrane region" description="Helical" evidence="7">
    <location>
        <begin position="94"/>
        <end position="112"/>
    </location>
</feature>
<feature type="transmembrane region" description="Helical" evidence="7">
    <location>
        <begin position="159"/>
        <end position="182"/>
    </location>
</feature>
<evidence type="ECO:0000256" key="6">
    <source>
        <dbReference type="ARBA" id="ARBA00023136"/>
    </source>
</evidence>
<sequence>MRKLPNAGPVAAEPTIELQRKVMIAATVGTVIEWYDFFMYISVASAISVNFFSGDNPVWANVFALLTFGTGYLVRPFGALVFGRIGDMIGRKQTFLTTILMMGFSTVAVGLVPSYASIGLWAPSILILLRMIQGLALGGEYGGAATYIAEHAPQGRRGWLTSWLQTSAPIGFVLSMLSVYLMRASMTPEAFNDWGWRILFISSVLPLAISVWIRLKLQESPLFLKMKNEGTLSKSPIYDTLRVLPNLKRVLIAMFAMVVPQSVLLVGAQIYSLVFLTGTAKVDPQIASLLVGAALMLTLPVMIFFGWLSDRYGTKIFILAACVIGTFTYLPLYKALTFYANPALYTAQAVVPVTVAADASECSFQFNPVGTAKFATGCDIAKNALIRFGAPYSTRSEAKGAVATVFVGARAIPVATTGQAPDVAAFTGKLQHALEEAGYPSRADPSAMNFAMIILVLAALSTVAGMIFGPLASAMTDLFPPQVRYTSVSFSYHVGNGYFGGLLPAIAAALQISSGDIYAGLYYVMVVSAISFFLGLFWLQSVPAAAKVESVATVAA</sequence>
<dbReference type="EMBL" id="LBJM01000078">
    <property type="protein sequence ID" value="RXH34475.1"/>
    <property type="molecule type" value="Genomic_DNA"/>
</dbReference>
<dbReference type="GO" id="GO:0005886">
    <property type="term" value="C:plasma membrane"/>
    <property type="evidence" value="ECO:0007669"/>
    <property type="project" value="UniProtKB-SubCell"/>
</dbReference>
<dbReference type="Proteomes" id="UP000290565">
    <property type="component" value="Unassembled WGS sequence"/>
</dbReference>
<dbReference type="PANTHER" id="PTHR43045">
    <property type="entry name" value="SHIKIMATE TRANSPORTER"/>
    <property type="match status" value="1"/>
</dbReference>
<keyword evidence="6 7" id="KW-0472">Membrane</keyword>
<feature type="transmembrane region" description="Helical" evidence="7">
    <location>
        <begin position="450"/>
        <end position="474"/>
    </location>
</feature>
<dbReference type="InterPro" id="IPR020846">
    <property type="entry name" value="MFS_dom"/>
</dbReference>
<evidence type="ECO:0000256" key="5">
    <source>
        <dbReference type="ARBA" id="ARBA00022989"/>
    </source>
</evidence>
<evidence type="ECO:0000256" key="7">
    <source>
        <dbReference type="SAM" id="Phobius"/>
    </source>
</evidence>
<keyword evidence="5 7" id="KW-1133">Transmembrane helix</keyword>
<reference evidence="9 10" key="1">
    <citation type="submission" date="2015-04" db="EMBL/GenBank/DDBJ databases">
        <title>Comparative genomics of rhizobia nodulating Arachis hypogaea in China.</title>
        <authorList>
            <person name="Li Y."/>
        </authorList>
    </citation>
    <scope>NUCLEOTIDE SEQUENCE [LARGE SCALE GENOMIC DNA]</scope>
    <source>
        <strain evidence="9 10">CCBAU 51787</strain>
    </source>
</reference>
<gene>
    <name evidence="9" type="ORF">XH94_28515</name>
</gene>
<dbReference type="GO" id="GO:0022857">
    <property type="term" value="F:transmembrane transporter activity"/>
    <property type="evidence" value="ECO:0007669"/>
    <property type="project" value="InterPro"/>
</dbReference>
<dbReference type="InterPro" id="IPR036259">
    <property type="entry name" value="MFS_trans_sf"/>
</dbReference>
<dbReference type="Gene3D" id="1.20.1250.20">
    <property type="entry name" value="MFS general substrate transporter like domains"/>
    <property type="match status" value="3"/>
</dbReference>
<evidence type="ECO:0000256" key="1">
    <source>
        <dbReference type="ARBA" id="ARBA00004651"/>
    </source>
</evidence>
<evidence type="ECO:0000256" key="3">
    <source>
        <dbReference type="ARBA" id="ARBA00022475"/>
    </source>
</evidence>
<organism evidence="9 10">
    <name type="scientific">Bradyrhizobium zhanjiangense</name>
    <dbReference type="NCBI Taxonomy" id="1325107"/>
    <lineage>
        <taxon>Bacteria</taxon>
        <taxon>Pseudomonadati</taxon>
        <taxon>Pseudomonadota</taxon>
        <taxon>Alphaproteobacteria</taxon>
        <taxon>Hyphomicrobiales</taxon>
        <taxon>Nitrobacteraceae</taxon>
        <taxon>Bradyrhizobium</taxon>
    </lineage>
</organism>
<dbReference type="AlphaFoldDB" id="A0A4Q0SBV3"/>
<feature type="transmembrane region" description="Helical" evidence="7">
    <location>
        <begin position="495"/>
        <end position="514"/>
    </location>
</feature>
<dbReference type="InterPro" id="IPR005828">
    <property type="entry name" value="MFS_sugar_transport-like"/>
</dbReference>
<protein>
    <submittedName>
        <fullName evidence="9">Major facilitator transporter</fullName>
    </submittedName>
</protein>
<feature type="transmembrane region" description="Helical" evidence="7">
    <location>
        <begin position="194"/>
        <end position="215"/>
    </location>
</feature>
<keyword evidence="2" id="KW-0813">Transport</keyword>
<evidence type="ECO:0000256" key="2">
    <source>
        <dbReference type="ARBA" id="ARBA00022448"/>
    </source>
</evidence>
<name>A0A4Q0SBV3_9BRAD</name>
<proteinExistence type="predicted"/>
<accession>A0A4Q0SBV3</accession>
<dbReference type="PROSITE" id="PS50850">
    <property type="entry name" value="MFS"/>
    <property type="match status" value="1"/>
</dbReference>
<dbReference type="PANTHER" id="PTHR43045:SF7">
    <property type="entry name" value="MAJOR FACILITATOR SUPERFAMILY TRANSPORTER"/>
    <property type="match status" value="1"/>
</dbReference>
<evidence type="ECO:0000256" key="4">
    <source>
        <dbReference type="ARBA" id="ARBA00022692"/>
    </source>
</evidence>
<dbReference type="Pfam" id="PF00083">
    <property type="entry name" value="Sugar_tr"/>
    <property type="match status" value="1"/>
</dbReference>
<feature type="transmembrane region" description="Helical" evidence="7">
    <location>
        <begin position="58"/>
        <end position="82"/>
    </location>
</feature>
<keyword evidence="4 7" id="KW-0812">Transmembrane</keyword>
<feature type="transmembrane region" description="Helical" evidence="7">
    <location>
        <begin position="118"/>
        <end position="138"/>
    </location>
</feature>
<evidence type="ECO:0000313" key="9">
    <source>
        <dbReference type="EMBL" id="RXH34475.1"/>
    </source>
</evidence>
<comment type="subcellular location">
    <subcellularLocation>
        <location evidence="1">Cell membrane</location>
        <topology evidence="1">Multi-pass membrane protein</topology>
    </subcellularLocation>
</comment>
<feature type="domain" description="Major facilitator superfamily (MFS) profile" evidence="8">
    <location>
        <begin position="22"/>
        <end position="543"/>
    </location>
</feature>
<dbReference type="PROSITE" id="PS00217">
    <property type="entry name" value="SUGAR_TRANSPORT_2"/>
    <property type="match status" value="1"/>
</dbReference>
<dbReference type="SUPFAM" id="SSF103473">
    <property type="entry name" value="MFS general substrate transporter"/>
    <property type="match status" value="1"/>
</dbReference>
<keyword evidence="3" id="KW-1003">Cell membrane</keyword>
<evidence type="ECO:0000259" key="8">
    <source>
        <dbReference type="PROSITE" id="PS50850"/>
    </source>
</evidence>
<feature type="transmembrane region" description="Helical" evidence="7">
    <location>
        <begin position="286"/>
        <end position="309"/>
    </location>
</feature>
<feature type="transmembrane region" description="Helical" evidence="7">
    <location>
        <begin position="250"/>
        <end position="274"/>
    </location>
</feature>
<dbReference type="RefSeq" id="WP_164939668.1">
    <property type="nucleotide sequence ID" value="NZ_LBJM01000078.1"/>
</dbReference>
<comment type="caution">
    <text evidence="9">The sequence shown here is derived from an EMBL/GenBank/DDBJ whole genome shotgun (WGS) entry which is preliminary data.</text>
</comment>
<dbReference type="InterPro" id="IPR005829">
    <property type="entry name" value="Sugar_transporter_CS"/>
</dbReference>